<reference evidence="1 2" key="1">
    <citation type="submission" date="2024-01" db="EMBL/GenBank/DDBJ databases">
        <title>The genomes of 5 underutilized Papilionoideae crops provide insights into root nodulation and disease resistanc.</title>
        <authorList>
            <person name="Jiang F."/>
        </authorList>
    </citation>
    <scope>NUCLEOTIDE SEQUENCE [LARGE SCALE GENOMIC DNA]</scope>
    <source>
        <strain evidence="1">DUOXIRENSHENG_FW03</strain>
        <tissue evidence="1">Leaves</tissue>
    </source>
</reference>
<comment type="caution">
    <text evidence="1">The sequence shown here is derived from an EMBL/GenBank/DDBJ whole genome shotgun (WGS) entry which is preliminary data.</text>
</comment>
<keyword evidence="2" id="KW-1185">Reference proteome</keyword>
<name>A0AAN9XUY0_PSOTE</name>
<dbReference type="Proteomes" id="UP001386955">
    <property type="component" value="Unassembled WGS sequence"/>
</dbReference>
<dbReference type="EMBL" id="JAYMYS010000001">
    <property type="protein sequence ID" value="KAK7410896.1"/>
    <property type="molecule type" value="Genomic_DNA"/>
</dbReference>
<accession>A0AAN9XUY0</accession>
<gene>
    <name evidence="1" type="ORF">VNO78_02101</name>
</gene>
<protein>
    <submittedName>
        <fullName evidence="1">Uncharacterized protein</fullName>
    </submittedName>
</protein>
<proteinExistence type="predicted"/>
<dbReference type="AlphaFoldDB" id="A0AAN9XUY0"/>
<evidence type="ECO:0000313" key="2">
    <source>
        <dbReference type="Proteomes" id="UP001386955"/>
    </source>
</evidence>
<evidence type="ECO:0000313" key="1">
    <source>
        <dbReference type="EMBL" id="KAK7410896.1"/>
    </source>
</evidence>
<sequence length="142" mass="15963">MDRLGALVITLITHSCRRYFFLADVDVPPTANPPTMMFMMPQTFLVEYLLMVIRIRQAIIGLDRQGLPTLQERGVQISSKKGCHRPVNHQPGRPRSFPIFSFTLPFSGVLVRAGLLFAKLGLFVMQSFLKVSSLLVSLVECL</sequence>
<organism evidence="1 2">
    <name type="scientific">Psophocarpus tetragonolobus</name>
    <name type="common">Winged bean</name>
    <name type="synonym">Dolichos tetragonolobus</name>
    <dbReference type="NCBI Taxonomy" id="3891"/>
    <lineage>
        <taxon>Eukaryota</taxon>
        <taxon>Viridiplantae</taxon>
        <taxon>Streptophyta</taxon>
        <taxon>Embryophyta</taxon>
        <taxon>Tracheophyta</taxon>
        <taxon>Spermatophyta</taxon>
        <taxon>Magnoliopsida</taxon>
        <taxon>eudicotyledons</taxon>
        <taxon>Gunneridae</taxon>
        <taxon>Pentapetalae</taxon>
        <taxon>rosids</taxon>
        <taxon>fabids</taxon>
        <taxon>Fabales</taxon>
        <taxon>Fabaceae</taxon>
        <taxon>Papilionoideae</taxon>
        <taxon>50 kb inversion clade</taxon>
        <taxon>NPAAA clade</taxon>
        <taxon>indigoferoid/millettioid clade</taxon>
        <taxon>Phaseoleae</taxon>
        <taxon>Psophocarpus</taxon>
    </lineage>
</organism>